<keyword evidence="1" id="KW-0812">Transmembrane</keyword>
<evidence type="ECO:0000313" key="2">
    <source>
        <dbReference type="EMBL" id="SBP16603.1"/>
    </source>
</evidence>
<gene>
    <name evidence="2" type="primary">PLOD2</name>
</gene>
<name>A0A1A7XF23_9TELE</name>
<organism evidence="2">
    <name type="scientific">Iconisemion striatum</name>
    <dbReference type="NCBI Taxonomy" id="60296"/>
    <lineage>
        <taxon>Eukaryota</taxon>
        <taxon>Metazoa</taxon>
        <taxon>Chordata</taxon>
        <taxon>Craniata</taxon>
        <taxon>Vertebrata</taxon>
        <taxon>Euteleostomi</taxon>
        <taxon>Actinopterygii</taxon>
        <taxon>Neopterygii</taxon>
        <taxon>Teleostei</taxon>
        <taxon>Neoteleostei</taxon>
        <taxon>Acanthomorphata</taxon>
        <taxon>Ovalentaria</taxon>
        <taxon>Atherinomorphae</taxon>
        <taxon>Cyprinodontiformes</taxon>
        <taxon>Nothobranchiidae</taxon>
        <taxon>Iconisemion</taxon>
    </lineage>
</organism>
<protein>
    <submittedName>
        <fullName evidence="2">Procollagen-lysine, 2-oxoglutarate 5-dioxygenase 2</fullName>
    </submittedName>
</protein>
<keyword evidence="1" id="KW-0472">Membrane</keyword>
<keyword evidence="2" id="KW-0223">Dioxygenase</keyword>
<dbReference type="EMBL" id="HADW01015203">
    <property type="protein sequence ID" value="SBP16603.1"/>
    <property type="molecule type" value="Transcribed_RNA"/>
</dbReference>
<keyword evidence="1" id="KW-1133">Transmembrane helix</keyword>
<reference evidence="2" key="2">
    <citation type="submission" date="2016-06" db="EMBL/GenBank/DDBJ databases">
        <title>The genome of a short-lived fish provides insights into sex chromosome evolution and the genetic control of aging.</title>
        <authorList>
            <person name="Reichwald K."/>
            <person name="Felder M."/>
            <person name="Petzold A."/>
            <person name="Koch P."/>
            <person name="Groth M."/>
            <person name="Platzer M."/>
        </authorList>
    </citation>
    <scope>NUCLEOTIDE SEQUENCE</scope>
    <source>
        <tissue evidence="2">Brain</tissue>
    </source>
</reference>
<feature type="transmembrane region" description="Helical" evidence="1">
    <location>
        <begin position="20"/>
        <end position="37"/>
    </location>
</feature>
<evidence type="ECO:0000256" key="1">
    <source>
        <dbReference type="SAM" id="Phobius"/>
    </source>
</evidence>
<feature type="non-terminal residue" evidence="2">
    <location>
        <position position="1"/>
    </location>
</feature>
<accession>A0A1A7XF23</accession>
<proteinExistence type="predicted"/>
<sequence>VSSKVSVQTRRMHGTPKTSVLFSESSATMVLIYTYWYL</sequence>
<reference evidence="2" key="1">
    <citation type="submission" date="2016-05" db="EMBL/GenBank/DDBJ databases">
        <authorList>
            <person name="Lavstsen T."/>
            <person name="Jespersen J.S."/>
        </authorList>
    </citation>
    <scope>NUCLEOTIDE SEQUENCE</scope>
    <source>
        <tissue evidence="2">Brain</tissue>
    </source>
</reference>
<dbReference type="GO" id="GO:0051213">
    <property type="term" value="F:dioxygenase activity"/>
    <property type="evidence" value="ECO:0007669"/>
    <property type="project" value="UniProtKB-KW"/>
</dbReference>
<dbReference type="AlphaFoldDB" id="A0A1A7XF23"/>
<keyword evidence="2" id="KW-0560">Oxidoreductase</keyword>